<evidence type="ECO:0000313" key="3">
    <source>
        <dbReference type="Proteomes" id="UP000219689"/>
    </source>
</evidence>
<proteinExistence type="predicted"/>
<dbReference type="EMBL" id="NXNI01000003">
    <property type="protein sequence ID" value="PCR88634.1"/>
    <property type="molecule type" value="Genomic_DNA"/>
</dbReference>
<evidence type="ECO:0000256" key="1">
    <source>
        <dbReference type="SAM" id="MobiDB-lite"/>
    </source>
</evidence>
<gene>
    <name evidence="2" type="ORF">CP557_21615</name>
</gene>
<dbReference type="RefSeq" id="WP_097382101.1">
    <property type="nucleotide sequence ID" value="NZ_NXNI01000003.1"/>
</dbReference>
<feature type="region of interest" description="Disordered" evidence="1">
    <location>
        <begin position="1"/>
        <end position="26"/>
    </location>
</feature>
<dbReference type="OrthoDB" id="178060at2157"/>
<organism evidence="2 3">
    <name type="scientific">Natrinema ejinorense</name>
    <dbReference type="NCBI Taxonomy" id="373386"/>
    <lineage>
        <taxon>Archaea</taxon>
        <taxon>Methanobacteriati</taxon>
        <taxon>Methanobacteriota</taxon>
        <taxon>Stenosarchaea group</taxon>
        <taxon>Halobacteria</taxon>
        <taxon>Halobacteriales</taxon>
        <taxon>Natrialbaceae</taxon>
        <taxon>Natrinema</taxon>
    </lineage>
</organism>
<keyword evidence="3" id="KW-1185">Reference proteome</keyword>
<evidence type="ECO:0000313" key="2">
    <source>
        <dbReference type="EMBL" id="PCR88634.1"/>
    </source>
</evidence>
<sequence>MSTDRQTTTAIAQAQPTSDPLAGLGSDEVLRCRDPETGWTWFYALETNPDLEPEPNTELARLLWHHRVDGRPVPVRYHERDGFEPELVSRTDVAEVVGSEYMRVARVGQRHLDLRRGGDDG</sequence>
<reference evidence="2 3" key="1">
    <citation type="submission" date="2017-09" db="EMBL/GenBank/DDBJ databases">
        <title>Genome sequences of Natrinema ejinorence JCM 13890T.</title>
        <authorList>
            <person name="Roh S.W."/>
            <person name="Kim Y.B."/>
            <person name="Kim J.Y."/>
        </authorList>
    </citation>
    <scope>NUCLEOTIDE SEQUENCE [LARGE SCALE GENOMIC DNA]</scope>
    <source>
        <strain evidence="2 3">JCM 13890</strain>
    </source>
</reference>
<dbReference type="AlphaFoldDB" id="A0A2A5QP90"/>
<feature type="compositionally biased region" description="Low complexity" evidence="1">
    <location>
        <begin position="1"/>
        <end position="15"/>
    </location>
</feature>
<comment type="caution">
    <text evidence="2">The sequence shown here is derived from an EMBL/GenBank/DDBJ whole genome shotgun (WGS) entry which is preliminary data.</text>
</comment>
<name>A0A2A5QP90_9EURY</name>
<protein>
    <submittedName>
        <fullName evidence="2">Uncharacterized protein</fullName>
    </submittedName>
</protein>
<accession>A0A2A5QP90</accession>
<dbReference type="Proteomes" id="UP000219689">
    <property type="component" value="Unassembled WGS sequence"/>
</dbReference>